<dbReference type="InterPro" id="IPR013022">
    <property type="entry name" value="Xyl_isomerase-like_TIM-brl"/>
</dbReference>
<evidence type="ECO:0000256" key="3">
    <source>
        <dbReference type="ARBA" id="ARBA00022722"/>
    </source>
</evidence>
<evidence type="ECO:0000313" key="10">
    <source>
        <dbReference type="EMBL" id="MCZ8515862.1"/>
    </source>
</evidence>
<dbReference type="EMBL" id="JAQAGZ010000020">
    <property type="protein sequence ID" value="MCZ8515862.1"/>
    <property type="molecule type" value="Genomic_DNA"/>
</dbReference>
<accession>A0ABT4QG45</accession>
<protein>
    <submittedName>
        <fullName evidence="10">Deoxyribonuclease IV</fullName>
        <ecNumber evidence="10">3.1.21.2</ecNumber>
    </submittedName>
</protein>
<evidence type="ECO:0000256" key="7">
    <source>
        <dbReference type="ARBA" id="ARBA00022833"/>
    </source>
</evidence>
<dbReference type="SUPFAM" id="SSF51658">
    <property type="entry name" value="Xylose isomerase-like"/>
    <property type="match status" value="1"/>
</dbReference>
<comment type="caution">
    <text evidence="10">The sequence shown here is derived from an EMBL/GenBank/DDBJ whole genome shotgun (WGS) entry which is preliminary data.</text>
</comment>
<evidence type="ECO:0000256" key="1">
    <source>
        <dbReference type="ARBA" id="ARBA00001947"/>
    </source>
</evidence>
<evidence type="ECO:0000256" key="5">
    <source>
        <dbReference type="ARBA" id="ARBA00022763"/>
    </source>
</evidence>
<dbReference type="PROSITE" id="PS00731">
    <property type="entry name" value="AP_NUCLEASE_F2_3"/>
    <property type="match status" value="1"/>
</dbReference>
<dbReference type="EC" id="3.1.21.2" evidence="10"/>
<dbReference type="RefSeq" id="WP_269884396.1">
    <property type="nucleotide sequence ID" value="NZ_JAQAGZ010000020.1"/>
</dbReference>
<reference evidence="10 11" key="1">
    <citation type="submission" date="2022-12" db="EMBL/GenBank/DDBJ databases">
        <title>Draft genome sequence of Paenibacillus sp. dW9.</title>
        <authorList>
            <person name="Choi E.-W."/>
            <person name="Kim D.-U."/>
        </authorList>
    </citation>
    <scope>NUCLEOTIDE SEQUENCE [LARGE SCALE GENOMIC DNA]</scope>
    <source>
        <strain evidence="11">dW9</strain>
    </source>
</reference>
<dbReference type="Gene3D" id="3.20.20.150">
    <property type="entry name" value="Divalent-metal-dependent TIM barrel enzymes"/>
    <property type="match status" value="1"/>
</dbReference>
<evidence type="ECO:0000313" key="11">
    <source>
        <dbReference type="Proteomes" id="UP001527882"/>
    </source>
</evidence>
<evidence type="ECO:0000256" key="6">
    <source>
        <dbReference type="ARBA" id="ARBA00022801"/>
    </source>
</evidence>
<dbReference type="PROSITE" id="PS51432">
    <property type="entry name" value="AP_NUCLEASE_F2_4"/>
    <property type="match status" value="1"/>
</dbReference>
<sequence length="281" mass="30291">MKIGCHISTRKGLLETAKTAVRLGAGSFQYFPKNPRSLAVKSYLPADGPECAQYCAAEGLVSIAHSPYPTNLAAEGELRQATVASLRNDLAIADHCGSLGVVVHFGKYKGKDPLQGYKNIIQCLNEVLNGYAGRALLLIENQAGEGTAMGTTLEELVQVRTLSSRPELIGFCLDTCHAFASGLWPSGPDGWKRLEERAVQLGYWDHLRAVHLNDSVYPGGAGKDRHANIGTGEMGRERFREMLTSPSIKGRVEMPAVLETSVPNGGTHAAEIAYVKELASR</sequence>
<dbReference type="SMART" id="SM00518">
    <property type="entry name" value="AP2Ec"/>
    <property type="match status" value="1"/>
</dbReference>
<dbReference type="InterPro" id="IPR018246">
    <property type="entry name" value="AP_endonuc_F2_Zn_BS"/>
</dbReference>
<proteinExistence type="inferred from homology"/>
<dbReference type="NCBIfam" id="TIGR00587">
    <property type="entry name" value="nfo"/>
    <property type="match status" value="1"/>
</dbReference>
<dbReference type="GO" id="GO:0008833">
    <property type="term" value="F:deoxyribonuclease IV (phage-T4-induced) activity"/>
    <property type="evidence" value="ECO:0007669"/>
    <property type="project" value="UniProtKB-EC"/>
</dbReference>
<keyword evidence="6 10" id="KW-0378">Hydrolase</keyword>
<dbReference type="InterPro" id="IPR001719">
    <property type="entry name" value="AP_endonuc_2"/>
</dbReference>
<keyword evidence="11" id="KW-1185">Reference proteome</keyword>
<dbReference type="PANTHER" id="PTHR21445:SF0">
    <property type="entry name" value="APURINIC-APYRIMIDINIC ENDONUCLEASE"/>
    <property type="match status" value="1"/>
</dbReference>
<comment type="similarity">
    <text evidence="2">Belongs to the AP endonuclease 2 family.</text>
</comment>
<dbReference type="Pfam" id="PF01261">
    <property type="entry name" value="AP_endonuc_2"/>
    <property type="match status" value="1"/>
</dbReference>
<organism evidence="10 11">
    <name type="scientific">Paenibacillus gyeongsangnamensis</name>
    <dbReference type="NCBI Taxonomy" id="3388067"/>
    <lineage>
        <taxon>Bacteria</taxon>
        <taxon>Bacillati</taxon>
        <taxon>Bacillota</taxon>
        <taxon>Bacilli</taxon>
        <taxon>Bacillales</taxon>
        <taxon>Paenibacillaceae</taxon>
        <taxon>Paenibacillus</taxon>
    </lineage>
</organism>
<evidence type="ECO:0000256" key="4">
    <source>
        <dbReference type="ARBA" id="ARBA00022723"/>
    </source>
</evidence>
<evidence type="ECO:0000259" key="9">
    <source>
        <dbReference type="Pfam" id="PF01261"/>
    </source>
</evidence>
<evidence type="ECO:0000256" key="2">
    <source>
        <dbReference type="ARBA" id="ARBA00005340"/>
    </source>
</evidence>
<dbReference type="CDD" id="cd00019">
    <property type="entry name" value="AP2Ec"/>
    <property type="match status" value="1"/>
</dbReference>
<comment type="cofactor">
    <cofactor evidence="1">
        <name>Zn(2+)</name>
        <dbReference type="ChEBI" id="CHEBI:29105"/>
    </cofactor>
</comment>
<keyword evidence="8" id="KW-0234">DNA repair</keyword>
<dbReference type="PROSITE" id="PS00730">
    <property type="entry name" value="AP_NUCLEASE_F2_2"/>
    <property type="match status" value="1"/>
</dbReference>
<keyword evidence="5" id="KW-0227">DNA damage</keyword>
<dbReference type="InterPro" id="IPR036237">
    <property type="entry name" value="Xyl_isomerase-like_sf"/>
</dbReference>
<feature type="domain" description="Xylose isomerase-like TIM barrel" evidence="9">
    <location>
        <begin position="19"/>
        <end position="251"/>
    </location>
</feature>
<dbReference type="Proteomes" id="UP001527882">
    <property type="component" value="Unassembled WGS sequence"/>
</dbReference>
<keyword evidence="4" id="KW-0479">Metal-binding</keyword>
<name>A0ABT4QG45_9BACL</name>
<keyword evidence="7" id="KW-0862">Zinc</keyword>
<evidence type="ECO:0000256" key="8">
    <source>
        <dbReference type="ARBA" id="ARBA00023204"/>
    </source>
</evidence>
<keyword evidence="3" id="KW-0540">Nuclease</keyword>
<gene>
    <name evidence="10" type="ORF">O9H85_26390</name>
</gene>
<dbReference type="PANTHER" id="PTHR21445">
    <property type="entry name" value="ENDONUCLEASE IV ENDODEOXYRIBONUCLEASE IV"/>
    <property type="match status" value="1"/>
</dbReference>